<sequence>MFQLLLYTLYISHISACFLSVADNGAYNISASGSSNWLSSGPYAFNLDRKWRSTSDGTLQISNVSISMEGTDELGEYSDHVWTLTADNITMEAALRDYSSPDIPAIMFIQRFPQGLQGASTDVQKVISKFPTFQLHDPDTPLGYLSFGGLMLGDMNKKVGRWGPKALINDGLESGPLTLFDKTGNAMLIAPYTNFMAASMLQDGSHVNWGIMGGVDSLPAGFEYKTLAFCSQNGIGDLFTNWGAKLRTLYNKTDDVLKVQQSNDVSLTQLGVWTDNGAYYYYKTRDNNTNYQDTLLAIQSYGLQMKIPYRYFQLDSWFYPKDKLGAVTHWDSMETVFPKSIEDLQNHLRLPLVAHNRYWSVNATYAKENGGEFDFIFGTNVSLPNDQKFWDFLFSRARNNWGLIVYEQDWLNVQLLSTQALMTSLTTGRDWLMQMGSSAARNGLKIQYCMSLPRHALQSLELPVVTQIRVSNDYHLSEDQWKIGVTSHLADALGVAPSKDTFWTTTKEIGNKYNKEEKNPTLQVVVSTLSRGPVGPGDGIGLTNRSILMGCCNEDGLILKPFRPATAIDDQILEMAFADGQGARGEVWSTYSIVNDQVYGIILAAGLTADYTITAQKLGFLSPTLPFQFQPSVLYSANGVYVNFNSTDTYTIKSADCKTNGENFCLFYTAPIFYFGSQPIVLLGDLTKWVPMSGLRVVNVWQSLFDVTLAVRGRSGDVVQFTFTLSGKQQVQQSQVNSNGCAFVLIDQFGNSTIRNETINYNCRFKPLPGTTSQPVSTPVTTSATTHATSGACENLHFNMPAVFLILCLHFLTQKFFETFGSTNQIFVHV</sequence>
<name>A0A9W3BDQ1_BIOGL</name>
<protein>
    <submittedName>
        <fullName evidence="3">Uncharacterized protein LOC106053523</fullName>
    </submittedName>
</protein>
<gene>
    <name evidence="3" type="primary">LOC106053523</name>
</gene>
<dbReference type="OMA" id="WLNVQLL"/>
<keyword evidence="2" id="KW-1185">Reference proteome</keyword>
<feature type="signal peptide" evidence="1">
    <location>
        <begin position="1"/>
        <end position="16"/>
    </location>
</feature>
<accession>A0A9W3BDQ1</accession>
<dbReference type="Proteomes" id="UP001165740">
    <property type="component" value="Chromosome 9"/>
</dbReference>
<feature type="chain" id="PRO_5040948604" evidence="1">
    <location>
        <begin position="17"/>
        <end position="830"/>
    </location>
</feature>
<dbReference type="RefSeq" id="XP_055897556.1">
    <property type="nucleotide sequence ID" value="XM_056041581.1"/>
</dbReference>
<dbReference type="GeneID" id="106053523"/>
<reference evidence="3" key="1">
    <citation type="submission" date="2025-08" db="UniProtKB">
        <authorList>
            <consortium name="RefSeq"/>
        </authorList>
    </citation>
    <scope>IDENTIFICATION</scope>
</reference>
<dbReference type="OrthoDB" id="41905at2759"/>
<evidence type="ECO:0000313" key="3">
    <source>
        <dbReference type="RefSeq" id="XP_055897556.1"/>
    </source>
</evidence>
<proteinExistence type="predicted"/>
<evidence type="ECO:0000256" key="1">
    <source>
        <dbReference type="SAM" id="SignalP"/>
    </source>
</evidence>
<keyword evidence="1" id="KW-0732">Signal</keyword>
<evidence type="ECO:0000313" key="2">
    <source>
        <dbReference type="Proteomes" id="UP001165740"/>
    </source>
</evidence>
<dbReference type="AlphaFoldDB" id="A0A9W3BDQ1"/>
<organism evidence="2 3">
    <name type="scientific">Biomphalaria glabrata</name>
    <name type="common">Bloodfluke planorb</name>
    <name type="synonym">Freshwater snail</name>
    <dbReference type="NCBI Taxonomy" id="6526"/>
    <lineage>
        <taxon>Eukaryota</taxon>
        <taxon>Metazoa</taxon>
        <taxon>Spiralia</taxon>
        <taxon>Lophotrochozoa</taxon>
        <taxon>Mollusca</taxon>
        <taxon>Gastropoda</taxon>
        <taxon>Heterobranchia</taxon>
        <taxon>Euthyneura</taxon>
        <taxon>Panpulmonata</taxon>
        <taxon>Hygrophila</taxon>
        <taxon>Lymnaeoidea</taxon>
        <taxon>Planorbidae</taxon>
        <taxon>Biomphalaria</taxon>
    </lineage>
</organism>